<proteinExistence type="predicted"/>
<dbReference type="Proteomes" id="UP000289411">
    <property type="component" value="Unassembled WGS sequence"/>
</dbReference>
<sequence length="141" mass="15319">MASKPLRKVSEGVRKRGSDALTLAPLDPLGPLPADGQAPPFFATLGGEPVAVLPLDEYRRLVQAALDGVAPRRTAPPKPALKANTRPVSTIERDAEVAAFLRDLFGQHKTVAELRAACIERFGEARTPSLTRITIFRQRTR</sequence>
<evidence type="ECO:0000313" key="2">
    <source>
        <dbReference type="EMBL" id="RYB02030.1"/>
    </source>
</evidence>
<feature type="region of interest" description="Disordered" evidence="1">
    <location>
        <begin position="1"/>
        <end position="24"/>
    </location>
</feature>
<dbReference type="RefSeq" id="WP_129221549.1">
    <property type="nucleotide sequence ID" value="NZ_QYBC01000024.1"/>
</dbReference>
<reference evidence="2 3" key="1">
    <citation type="submission" date="2018-09" db="EMBL/GenBank/DDBJ databases">
        <authorList>
            <person name="Grouzdev D.S."/>
            <person name="Krutkina M.S."/>
        </authorList>
    </citation>
    <scope>NUCLEOTIDE SEQUENCE [LARGE SCALE GENOMIC DNA]</scope>
    <source>
        <strain evidence="2 3">RmlP001</strain>
    </source>
</reference>
<reference evidence="2 3" key="2">
    <citation type="submission" date="2019-02" db="EMBL/GenBank/DDBJ databases">
        <title>'Lichenibacterium ramalinii' gen. nov. sp. nov., 'Lichenibacterium minor' gen. nov. sp. nov.</title>
        <authorList>
            <person name="Pankratov T."/>
        </authorList>
    </citation>
    <scope>NUCLEOTIDE SEQUENCE [LARGE SCALE GENOMIC DNA]</scope>
    <source>
        <strain evidence="2 3">RmlP001</strain>
    </source>
</reference>
<accession>A0A4Q2R976</accession>
<keyword evidence="3" id="KW-1185">Reference proteome</keyword>
<evidence type="ECO:0000313" key="3">
    <source>
        <dbReference type="Proteomes" id="UP000289411"/>
    </source>
</evidence>
<dbReference type="AlphaFoldDB" id="A0A4Q2R976"/>
<gene>
    <name evidence="2" type="ORF">D3272_22960</name>
</gene>
<organism evidence="2 3">
    <name type="scientific">Lichenibacterium ramalinae</name>
    <dbReference type="NCBI Taxonomy" id="2316527"/>
    <lineage>
        <taxon>Bacteria</taxon>
        <taxon>Pseudomonadati</taxon>
        <taxon>Pseudomonadota</taxon>
        <taxon>Alphaproteobacteria</taxon>
        <taxon>Hyphomicrobiales</taxon>
        <taxon>Lichenihabitantaceae</taxon>
        <taxon>Lichenibacterium</taxon>
    </lineage>
</organism>
<protein>
    <submittedName>
        <fullName evidence="2">Uncharacterized protein</fullName>
    </submittedName>
</protein>
<dbReference type="EMBL" id="QYBC01000024">
    <property type="protein sequence ID" value="RYB02030.1"/>
    <property type="molecule type" value="Genomic_DNA"/>
</dbReference>
<feature type="compositionally biased region" description="Basic and acidic residues" evidence="1">
    <location>
        <begin position="8"/>
        <end position="18"/>
    </location>
</feature>
<comment type="caution">
    <text evidence="2">The sequence shown here is derived from an EMBL/GenBank/DDBJ whole genome shotgun (WGS) entry which is preliminary data.</text>
</comment>
<evidence type="ECO:0000256" key="1">
    <source>
        <dbReference type="SAM" id="MobiDB-lite"/>
    </source>
</evidence>
<name>A0A4Q2R976_9HYPH</name>
<dbReference type="OrthoDB" id="7965053at2"/>